<evidence type="ECO:0000256" key="5">
    <source>
        <dbReference type="ARBA" id="ARBA00012324"/>
    </source>
</evidence>
<dbReference type="InterPro" id="IPR043129">
    <property type="entry name" value="ATPase_NBD"/>
</dbReference>
<evidence type="ECO:0000256" key="3">
    <source>
        <dbReference type="ARBA" id="ARBA00005028"/>
    </source>
</evidence>
<dbReference type="PROSITE" id="PS51748">
    <property type="entry name" value="HEXOKINASE_2"/>
    <property type="match status" value="1"/>
</dbReference>
<gene>
    <name evidence="18" type="ORF">LWI29_015156</name>
</gene>
<comment type="pathway">
    <text evidence="2">Carbohydrate degradation; glycolysis; D-glyceraldehyde 3-phosphate and glycerone phosphate from D-glucose: step 1/4.</text>
</comment>
<evidence type="ECO:0000259" key="16">
    <source>
        <dbReference type="Pfam" id="PF03727"/>
    </source>
</evidence>
<keyword evidence="8" id="KW-0418">Kinase</keyword>
<evidence type="ECO:0000259" key="17">
    <source>
        <dbReference type="Pfam" id="PF25091"/>
    </source>
</evidence>
<dbReference type="InterPro" id="IPR022672">
    <property type="entry name" value="Hexokinase_N"/>
</dbReference>
<reference evidence="18" key="1">
    <citation type="journal article" date="2022" name="Plant J.">
        <title>Strategies of tolerance reflected in two North American maple genomes.</title>
        <authorList>
            <person name="McEvoy S.L."/>
            <person name="Sezen U.U."/>
            <person name="Trouern-Trend A."/>
            <person name="McMahon S.M."/>
            <person name="Schaberg P.G."/>
            <person name="Yang J."/>
            <person name="Wegrzyn J.L."/>
            <person name="Swenson N.G."/>
        </authorList>
    </citation>
    <scope>NUCLEOTIDE SEQUENCE</scope>
    <source>
        <strain evidence="18">NS2018</strain>
    </source>
</reference>
<keyword evidence="9" id="KW-0496">Mitochondrion</keyword>
<feature type="compositionally biased region" description="Low complexity" evidence="13">
    <location>
        <begin position="331"/>
        <end position="344"/>
    </location>
</feature>
<evidence type="ECO:0000256" key="1">
    <source>
        <dbReference type="ARBA" id="ARBA00004572"/>
    </source>
</evidence>
<dbReference type="Pfam" id="PF03727">
    <property type="entry name" value="Hexokinase_2"/>
    <property type="match status" value="1"/>
</dbReference>
<dbReference type="FunFam" id="3.30.420.40:FF:000034">
    <property type="entry name" value="Phosphotransferase"/>
    <property type="match status" value="1"/>
</dbReference>
<evidence type="ECO:0000313" key="18">
    <source>
        <dbReference type="EMBL" id="KAK0604384.1"/>
    </source>
</evidence>
<dbReference type="CDD" id="cd24020">
    <property type="entry name" value="ASKHA_NBD_HK_plant"/>
    <property type="match status" value="1"/>
</dbReference>
<comment type="caution">
    <text evidence="18">The sequence shown here is derived from an EMBL/GenBank/DDBJ whole genome shotgun (WGS) entry which is preliminary data.</text>
</comment>
<evidence type="ECO:0000256" key="11">
    <source>
        <dbReference type="ARBA" id="ARBA00023152"/>
    </source>
</evidence>
<evidence type="ECO:0000256" key="8">
    <source>
        <dbReference type="ARBA" id="ARBA00022777"/>
    </source>
</evidence>
<dbReference type="PANTHER" id="PTHR19443">
    <property type="entry name" value="HEXOKINASE"/>
    <property type="match status" value="1"/>
</dbReference>
<feature type="domain" description="Hexokinase N-terminal" evidence="15">
    <location>
        <begin position="500"/>
        <end position="698"/>
    </location>
</feature>
<protein>
    <recommendedName>
        <fullName evidence="5">hexokinase</fullName>
        <ecNumber evidence="5">2.7.1.1</ecNumber>
    </recommendedName>
</protein>
<evidence type="ECO:0000256" key="6">
    <source>
        <dbReference type="ARBA" id="ARBA00022679"/>
    </source>
</evidence>
<feature type="compositionally biased region" description="Basic and acidic residues" evidence="13">
    <location>
        <begin position="165"/>
        <end position="196"/>
    </location>
</feature>
<keyword evidence="9" id="KW-1000">Mitochondrion outer membrane</keyword>
<dbReference type="Gene3D" id="3.30.420.40">
    <property type="match status" value="1"/>
</dbReference>
<dbReference type="InterPro" id="IPR019807">
    <property type="entry name" value="Hexokinase_BS"/>
</dbReference>
<dbReference type="GO" id="GO:0001678">
    <property type="term" value="P:intracellular glucose homeostasis"/>
    <property type="evidence" value="ECO:0007669"/>
    <property type="project" value="InterPro"/>
</dbReference>
<feature type="transmembrane region" description="Helical" evidence="14">
    <location>
        <begin position="463"/>
        <end position="484"/>
    </location>
</feature>
<dbReference type="GO" id="GO:0005536">
    <property type="term" value="F:D-glucose binding"/>
    <property type="evidence" value="ECO:0007669"/>
    <property type="project" value="InterPro"/>
</dbReference>
<evidence type="ECO:0000256" key="2">
    <source>
        <dbReference type="ARBA" id="ARBA00004888"/>
    </source>
</evidence>
<keyword evidence="14" id="KW-1133">Transmembrane helix</keyword>
<keyword evidence="10" id="KW-0067">ATP-binding</keyword>
<dbReference type="Pfam" id="PF00349">
    <property type="entry name" value="Hexokinase_1"/>
    <property type="match status" value="1"/>
</dbReference>
<dbReference type="Gene3D" id="3.40.367.20">
    <property type="match status" value="1"/>
</dbReference>
<comment type="similarity">
    <text evidence="4">Belongs to the hexokinase family.</text>
</comment>
<dbReference type="FunFam" id="3.40.367.20:FF:000003">
    <property type="entry name" value="Phosphotransferase"/>
    <property type="match status" value="1"/>
</dbReference>
<evidence type="ECO:0000256" key="14">
    <source>
        <dbReference type="SAM" id="Phobius"/>
    </source>
</evidence>
<evidence type="ECO:0000256" key="12">
    <source>
        <dbReference type="SAM" id="Coils"/>
    </source>
</evidence>
<dbReference type="GO" id="GO:0006096">
    <property type="term" value="P:glycolytic process"/>
    <property type="evidence" value="ECO:0007669"/>
    <property type="project" value="UniProtKB-KW"/>
</dbReference>
<evidence type="ECO:0000256" key="13">
    <source>
        <dbReference type="SAM" id="MobiDB-lite"/>
    </source>
</evidence>
<sequence length="956" mass="105653">MESLYAKLYDKYNKLKKKKFSELDDINKDQELKFVNYVSAAEELIEFLRSDNVKLCEQVNNLKAEVDSIRSTNNEQCMEYQKLFMQEKQKNKVLSQEVERLQKLHQETISSCSKDVENDNMLLNTPEGAQTTSGKLSSVSAKRMTRMRRRESEGKREGMVMVGDSGRDDAFAVESAKDSSKETVTRKRRRESEGKRQGMVMAGDSGRDDAIAVESAKDLSKETVSNGAAYDQQLECCKRNIDRSGGAIDDGPGNSIFHDLIEYLVDMKLSACHQTEGTSILALHQSSGYSFNLTWVKNEAEEESELLYRVSSLGTFERVAPDWMRDAIMFSESNPSPSSQKSLPVNNALESSPDKSDENNDLDSPDKSDKNNDLDMPIALRKGVRACTQYPISNYVPYEGFSCRYRAFVTNLSSIVIPNNIYDALKRPEWRAAVGDEIRALEKNDCNTQKDDGTHRGDMGRGVVVGVAVGVAAAACVVAGVVVGKRVKSRRKWKRVMGVLRELEEGCETTVGRLRQVVDAMAVEMHAGLASEGGSKLKMLLTYVDNLPSGNEKGTYYALDLGGTNFRVLRVQLGGQRSSILDKDVERQTIPQHLMTSTSEDLFDFIASSLQQFVEKEGNGSTPSFVRRELGFTFSFPVKQSSVSSGILLKWTKGFAIEDMVGKEVGECLQQALIRKGLDMRVAALVNDTVGTLALGHYHDVDTVAAVIIGTGTNACYLERTDAIIKCQGLLTSSGGMVVNMEWGNFWSSHLPRTSYDIDLDANSPNPNDQGFEKMISGMYLGDIVRRVVLRMSQESDIFGPASPRLSMPFILRTPLMAEMHEDDSPELTEVARILKDVLEISDVPLKVRKLIVRICDVVTCRAARLAAAGIVGILKKIGRDGSGGITSGRSRSDIKMRRTVVAIEGGLYTSYTMFREYLHEALTEILGEDIAQHIILKVTEDGSGTGAALLGASHS</sequence>
<feature type="domain" description="DUF7806" evidence="17">
    <location>
        <begin position="254"/>
        <end position="333"/>
    </location>
</feature>
<comment type="subcellular location">
    <subcellularLocation>
        <location evidence="1">Mitochondrion outer membrane</location>
        <topology evidence="1">Single-pass membrane protein</topology>
    </subcellularLocation>
</comment>
<dbReference type="EMBL" id="JAUESC010000002">
    <property type="protein sequence ID" value="KAK0604384.1"/>
    <property type="molecule type" value="Genomic_DNA"/>
</dbReference>
<dbReference type="GO" id="GO:0005524">
    <property type="term" value="F:ATP binding"/>
    <property type="evidence" value="ECO:0007669"/>
    <property type="project" value="UniProtKB-KW"/>
</dbReference>
<keyword evidence="19" id="KW-1185">Reference proteome</keyword>
<dbReference type="GO" id="GO:0005829">
    <property type="term" value="C:cytosol"/>
    <property type="evidence" value="ECO:0007669"/>
    <property type="project" value="TreeGrafter"/>
</dbReference>
<dbReference type="SUPFAM" id="SSF53067">
    <property type="entry name" value="Actin-like ATPase domain"/>
    <property type="match status" value="2"/>
</dbReference>
<dbReference type="PANTHER" id="PTHR19443:SF6">
    <property type="entry name" value="HEXOKINASE-4"/>
    <property type="match status" value="1"/>
</dbReference>
<evidence type="ECO:0000256" key="10">
    <source>
        <dbReference type="ARBA" id="ARBA00022840"/>
    </source>
</evidence>
<evidence type="ECO:0000256" key="7">
    <source>
        <dbReference type="ARBA" id="ARBA00022741"/>
    </source>
</evidence>
<dbReference type="Proteomes" id="UP001168877">
    <property type="component" value="Unassembled WGS sequence"/>
</dbReference>
<dbReference type="Pfam" id="PF25091">
    <property type="entry name" value="DUF7806"/>
    <property type="match status" value="1"/>
</dbReference>
<keyword evidence="6" id="KW-0808">Transferase</keyword>
<feature type="compositionally biased region" description="Basic and acidic residues" evidence="13">
    <location>
        <begin position="352"/>
        <end position="373"/>
    </location>
</feature>
<dbReference type="EC" id="2.7.1.1" evidence="5"/>
<name>A0AA39T7Q7_ACESA</name>
<proteinExistence type="inferred from homology"/>
<evidence type="ECO:0000259" key="15">
    <source>
        <dbReference type="Pfam" id="PF00349"/>
    </source>
</evidence>
<feature type="region of interest" description="Disordered" evidence="13">
    <location>
        <begin position="331"/>
        <end position="375"/>
    </location>
</feature>
<keyword evidence="14" id="KW-0472">Membrane</keyword>
<evidence type="ECO:0000313" key="19">
    <source>
        <dbReference type="Proteomes" id="UP001168877"/>
    </source>
</evidence>
<feature type="domain" description="Hexokinase C-terminal" evidence="16">
    <location>
        <begin position="705"/>
        <end position="953"/>
    </location>
</feature>
<reference evidence="18" key="2">
    <citation type="submission" date="2023-06" db="EMBL/GenBank/DDBJ databases">
        <authorList>
            <person name="Swenson N.G."/>
            <person name="Wegrzyn J.L."/>
            <person name="Mcevoy S.L."/>
        </authorList>
    </citation>
    <scope>NUCLEOTIDE SEQUENCE</scope>
    <source>
        <strain evidence="18">NS2018</strain>
        <tissue evidence="18">Leaf</tissue>
    </source>
</reference>
<dbReference type="GO" id="GO:0004340">
    <property type="term" value="F:glucokinase activity"/>
    <property type="evidence" value="ECO:0007669"/>
    <property type="project" value="UniProtKB-ARBA"/>
</dbReference>
<feature type="coiled-coil region" evidence="12">
    <location>
        <begin position="45"/>
        <end position="104"/>
    </location>
</feature>
<dbReference type="InterPro" id="IPR022673">
    <property type="entry name" value="Hexokinase_C"/>
</dbReference>
<keyword evidence="12" id="KW-0175">Coiled coil</keyword>
<feature type="region of interest" description="Disordered" evidence="13">
    <location>
        <begin position="124"/>
        <end position="203"/>
    </location>
</feature>
<dbReference type="AlphaFoldDB" id="A0AA39T7Q7"/>
<dbReference type="InterPro" id="IPR056708">
    <property type="entry name" value="DUF7806"/>
</dbReference>
<comment type="pathway">
    <text evidence="3">Carbohydrate metabolism; hexose metabolism.</text>
</comment>
<keyword evidence="7" id="KW-0547">Nucleotide-binding</keyword>
<keyword evidence="14" id="KW-0812">Transmembrane</keyword>
<organism evidence="18 19">
    <name type="scientific">Acer saccharum</name>
    <name type="common">Sugar maple</name>
    <dbReference type="NCBI Taxonomy" id="4024"/>
    <lineage>
        <taxon>Eukaryota</taxon>
        <taxon>Viridiplantae</taxon>
        <taxon>Streptophyta</taxon>
        <taxon>Embryophyta</taxon>
        <taxon>Tracheophyta</taxon>
        <taxon>Spermatophyta</taxon>
        <taxon>Magnoliopsida</taxon>
        <taxon>eudicotyledons</taxon>
        <taxon>Gunneridae</taxon>
        <taxon>Pentapetalae</taxon>
        <taxon>rosids</taxon>
        <taxon>malvids</taxon>
        <taxon>Sapindales</taxon>
        <taxon>Sapindaceae</taxon>
        <taxon>Hippocastanoideae</taxon>
        <taxon>Acereae</taxon>
        <taxon>Acer</taxon>
    </lineage>
</organism>
<evidence type="ECO:0000256" key="9">
    <source>
        <dbReference type="ARBA" id="ARBA00022787"/>
    </source>
</evidence>
<feature type="compositionally biased region" description="Polar residues" evidence="13">
    <location>
        <begin position="124"/>
        <end position="140"/>
    </location>
</feature>
<dbReference type="PRINTS" id="PR00475">
    <property type="entry name" value="HEXOKINASE"/>
</dbReference>
<dbReference type="InterPro" id="IPR001312">
    <property type="entry name" value="Hexokinase"/>
</dbReference>
<keyword evidence="11" id="KW-0324">Glycolysis</keyword>
<dbReference type="GO" id="GO:0005741">
    <property type="term" value="C:mitochondrial outer membrane"/>
    <property type="evidence" value="ECO:0007669"/>
    <property type="project" value="UniProtKB-SubCell"/>
</dbReference>
<accession>A0AA39T7Q7</accession>
<evidence type="ECO:0000256" key="4">
    <source>
        <dbReference type="ARBA" id="ARBA00009225"/>
    </source>
</evidence>
<dbReference type="PROSITE" id="PS00378">
    <property type="entry name" value="HEXOKINASE_1"/>
    <property type="match status" value="1"/>
</dbReference>